<feature type="non-terminal residue" evidence="1">
    <location>
        <position position="1"/>
    </location>
</feature>
<evidence type="ECO:0000313" key="1">
    <source>
        <dbReference type="EMBL" id="CAF5083134.1"/>
    </source>
</evidence>
<accession>A0A8S3ESK1</accession>
<reference evidence="1" key="1">
    <citation type="submission" date="2021-02" db="EMBL/GenBank/DDBJ databases">
        <authorList>
            <person name="Nowell W R."/>
        </authorList>
    </citation>
    <scope>NUCLEOTIDE SEQUENCE</scope>
</reference>
<protein>
    <submittedName>
        <fullName evidence="1">Uncharacterized protein</fullName>
    </submittedName>
</protein>
<gene>
    <name evidence="1" type="ORF">SMN809_LOCUS60859</name>
</gene>
<dbReference type="AlphaFoldDB" id="A0A8S3ESK1"/>
<name>A0A8S3ESK1_9BILA</name>
<sequence>PVISNVDDMDELTLTNDDGNVMHLTHNQTSAYQMISKTAIT</sequence>
<dbReference type="EMBL" id="CAJOBI010240084">
    <property type="protein sequence ID" value="CAF5083134.1"/>
    <property type="molecule type" value="Genomic_DNA"/>
</dbReference>
<dbReference type="Proteomes" id="UP000676336">
    <property type="component" value="Unassembled WGS sequence"/>
</dbReference>
<organism evidence="1 2">
    <name type="scientific">Rotaria magnacalcarata</name>
    <dbReference type="NCBI Taxonomy" id="392030"/>
    <lineage>
        <taxon>Eukaryota</taxon>
        <taxon>Metazoa</taxon>
        <taxon>Spiralia</taxon>
        <taxon>Gnathifera</taxon>
        <taxon>Rotifera</taxon>
        <taxon>Eurotatoria</taxon>
        <taxon>Bdelloidea</taxon>
        <taxon>Philodinida</taxon>
        <taxon>Philodinidae</taxon>
        <taxon>Rotaria</taxon>
    </lineage>
</organism>
<comment type="caution">
    <text evidence="1">The sequence shown here is derived from an EMBL/GenBank/DDBJ whole genome shotgun (WGS) entry which is preliminary data.</text>
</comment>
<proteinExistence type="predicted"/>
<evidence type="ECO:0000313" key="2">
    <source>
        <dbReference type="Proteomes" id="UP000676336"/>
    </source>
</evidence>